<proteinExistence type="predicted"/>
<protein>
    <submittedName>
        <fullName evidence="1">Uncharacterized protein</fullName>
    </submittedName>
</protein>
<gene>
    <name evidence="1" type="ORF">V6N11_081951</name>
</gene>
<evidence type="ECO:0000313" key="1">
    <source>
        <dbReference type="EMBL" id="KAK8996686.1"/>
    </source>
</evidence>
<name>A0ABR2Q7P1_9ROSI</name>
<dbReference type="EMBL" id="JBBPBN010000044">
    <property type="protein sequence ID" value="KAK8996686.1"/>
    <property type="molecule type" value="Genomic_DNA"/>
</dbReference>
<comment type="caution">
    <text evidence="1">The sequence shown here is derived from an EMBL/GenBank/DDBJ whole genome shotgun (WGS) entry which is preliminary data.</text>
</comment>
<sequence length="93" mass="10739">MTRLERLMKDANETLEVIEVCLNKFEYTLNELKEWVLGLKDDMQGLFNMVINKVDQENEALEAMMVQRGDALEPKVQAFKDKDGSSQARTVLM</sequence>
<accession>A0ABR2Q7P1</accession>
<organism evidence="1 2">
    <name type="scientific">Hibiscus sabdariffa</name>
    <name type="common">roselle</name>
    <dbReference type="NCBI Taxonomy" id="183260"/>
    <lineage>
        <taxon>Eukaryota</taxon>
        <taxon>Viridiplantae</taxon>
        <taxon>Streptophyta</taxon>
        <taxon>Embryophyta</taxon>
        <taxon>Tracheophyta</taxon>
        <taxon>Spermatophyta</taxon>
        <taxon>Magnoliopsida</taxon>
        <taxon>eudicotyledons</taxon>
        <taxon>Gunneridae</taxon>
        <taxon>Pentapetalae</taxon>
        <taxon>rosids</taxon>
        <taxon>malvids</taxon>
        <taxon>Malvales</taxon>
        <taxon>Malvaceae</taxon>
        <taxon>Malvoideae</taxon>
        <taxon>Hibiscus</taxon>
    </lineage>
</organism>
<keyword evidence="2" id="KW-1185">Reference proteome</keyword>
<reference evidence="1 2" key="1">
    <citation type="journal article" date="2024" name="G3 (Bethesda)">
        <title>Genome assembly of Hibiscus sabdariffa L. provides insights into metabolisms of medicinal natural products.</title>
        <authorList>
            <person name="Kim T."/>
        </authorList>
    </citation>
    <scope>NUCLEOTIDE SEQUENCE [LARGE SCALE GENOMIC DNA]</scope>
    <source>
        <strain evidence="1">TK-2024</strain>
        <tissue evidence="1">Old leaves</tissue>
    </source>
</reference>
<evidence type="ECO:0000313" key="2">
    <source>
        <dbReference type="Proteomes" id="UP001396334"/>
    </source>
</evidence>
<dbReference type="Proteomes" id="UP001396334">
    <property type="component" value="Unassembled WGS sequence"/>
</dbReference>